<evidence type="ECO:0000313" key="2">
    <source>
        <dbReference type="EMBL" id="KAG2249161.1"/>
    </source>
</evidence>
<dbReference type="EMBL" id="JAAMPC010000017">
    <property type="protein sequence ID" value="KAG2249161.1"/>
    <property type="molecule type" value="Genomic_DNA"/>
</dbReference>
<evidence type="ECO:0000313" key="3">
    <source>
        <dbReference type="Proteomes" id="UP000886595"/>
    </source>
</evidence>
<proteinExistence type="predicted"/>
<dbReference type="AlphaFoldDB" id="A0A8X7PC26"/>
<protein>
    <submittedName>
        <fullName evidence="2">Uncharacterized protein</fullName>
    </submittedName>
</protein>
<keyword evidence="3" id="KW-1185">Reference proteome</keyword>
<reference evidence="2 3" key="1">
    <citation type="submission" date="2020-02" db="EMBL/GenBank/DDBJ databases">
        <authorList>
            <person name="Ma Q."/>
            <person name="Huang Y."/>
            <person name="Song X."/>
            <person name="Pei D."/>
        </authorList>
    </citation>
    <scope>NUCLEOTIDE SEQUENCE [LARGE SCALE GENOMIC DNA]</scope>
    <source>
        <strain evidence="2">Sxm20200214</strain>
        <tissue evidence="2">Leaf</tissue>
    </source>
</reference>
<sequence>MVSRLRGADMGPMYGFSPETFVTIPVSNDDFNNSRLIPIDPLHILVLLMRDGEDVAGTGTASVGLGQNLDEGERGEGLSPGKQTDSTDGVEFRAETGQHGEMLTLDMTP</sequence>
<name>A0A8X7PC26_BRACI</name>
<evidence type="ECO:0000256" key="1">
    <source>
        <dbReference type="SAM" id="MobiDB-lite"/>
    </source>
</evidence>
<feature type="region of interest" description="Disordered" evidence="1">
    <location>
        <begin position="59"/>
        <end position="109"/>
    </location>
</feature>
<comment type="caution">
    <text evidence="2">The sequence shown here is derived from an EMBL/GenBank/DDBJ whole genome shotgun (WGS) entry which is preliminary data.</text>
</comment>
<gene>
    <name evidence="2" type="ORF">Bca52824_088789</name>
</gene>
<accession>A0A8X7PC26</accession>
<dbReference type="Proteomes" id="UP000886595">
    <property type="component" value="Unassembled WGS sequence"/>
</dbReference>
<organism evidence="2 3">
    <name type="scientific">Brassica carinata</name>
    <name type="common">Ethiopian mustard</name>
    <name type="synonym">Abyssinian cabbage</name>
    <dbReference type="NCBI Taxonomy" id="52824"/>
    <lineage>
        <taxon>Eukaryota</taxon>
        <taxon>Viridiplantae</taxon>
        <taxon>Streptophyta</taxon>
        <taxon>Embryophyta</taxon>
        <taxon>Tracheophyta</taxon>
        <taxon>Spermatophyta</taxon>
        <taxon>Magnoliopsida</taxon>
        <taxon>eudicotyledons</taxon>
        <taxon>Gunneridae</taxon>
        <taxon>Pentapetalae</taxon>
        <taxon>rosids</taxon>
        <taxon>malvids</taxon>
        <taxon>Brassicales</taxon>
        <taxon>Brassicaceae</taxon>
        <taxon>Brassiceae</taxon>
        <taxon>Brassica</taxon>
    </lineage>
</organism>